<reference evidence="3 4" key="1">
    <citation type="submission" date="2016-07" db="EMBL/GenBank/DDBJ databases">
        <title>Pervasive Adenine N6-methylation of Active Genes in Fungi.</title>
        <authorList>
            <consortium name="DOE Joint Genome Institute"/>
            <person name="Mondo S.J."/>
            <person name="Dannebaum R.O."/>
            <person name="Kuo R.C."/>
            <person name="Labutti K."/>
            <person name="Haridas S."/>
            <person name="Kuo A."/>
            <person name="Salamov A."/>
            <person name="Ahrendt S.R."/>
            <person name="Lipzen A."/>
            <person name="Sullivan W."/>
            <person name="Andreopoulos W.B."/>
            <person name="Clum A."/>
            <person name="Lindquist E."/>
            <person name="Daum C."/>
            <person name="Ramamoorthy G.K."/>
            <person name="Gryganskyi A."/>
            <person name="Culley D."/>
            <person name="Magnuson J.K."/>
            <person name="James T.Y."/>
            <person name="O'Malley M.A."/>
            <person name="Stajich J.E."/>
            <person name="Spatafora J.W."/>
            <person name="Visel A."/>
            <person name="Grigoriev I.V."/>
        </authorList>
    </citation>
    <scope>NUCLEOTIDE SEQUENCE [LARGE SCALE GENOMIC DNA]</scope>
    <source>
        <strain evidence="3 4">62-1032</strain>
    </source>
</reference>
<evidence type="ECO:0000313" key="3">
    <source>
        <dbReference type="EMBL" id="ORY88079.1"/>
    </source>
</evidence>
<evidence type="ECO:0000313" key="4">
    <source>
        <dbReference type="Proteomes" id="UP000193467"/>
    </source>
</evidence>
<evidence type="ECO:0000256" key="2">
    <source>
        <dbReference type="SAM" id="SignalP"/>
    </source>
</evidence>
<dbReference type="OrthoDB" id="2540720at2759"/>
<dbReference type="AlphaFoldDB" id="A0A1Y2FVT4"/>
<feature type="compositionally biased region" description="Low complexity" evidence="1">
    <location>
        <begin position="200"/>
        <end position="212"/>
    </location>
</feature>
<organism evidence="3 4">
    <name type="scientific">Leucosporidium creatinivorum</name>
    <dbReference type="NCBI Taxonomy" id="106004"/>
    <lineage>
        <taxon>Eukaryota</taxon>
        <taxon>Fungi</taxon>
        <taxon>Dikarya</taxon>
        <taxon>Basidiomycota</taxon>
        <taxon>Pucciniomycotina</taxon>
        <taxon>Microbotryomycetes</taxon>
        <taxon>Leucosporidiales</taxon>
        <taxon>Leucosporidium</taxon>
    </lineage>
</organism>
<accession>A0A1Y2FVT4</accession>
<dbReference type="InParanoid" id="A0A1Y2FVT4"/>
<feature type="signal peptide" evidence="2">
    <location>
        <begin position="1"/>
        <end position="17"/>
    </location>
</feature>
<evidence type="ECO:0000256" key="1">
    <source>
        <dbReference type="SAM" id="MobiDB-lite"/>
    </source>
</evidence>
<proteinExistence type="predicted"/>
<comment type="caution">
    <text evidence="3">The sequence shown here is derived from an EMBL/GenBank/DDBJ whole genome shotgun (WGS) entry which is preliminary data.</text>
</comment>
<keyword evidence="2" id="KW-0732">Signal</keyword>
<protein>
    <recommendedName>
        <fullName evidence="5">Extracellular membrane protein CFEM domain-containing protein</fullName>
    </recommendedName>
</protein>
<gene>
    <name evidence="3" type="ORF">BCR35DRAFT_301992</name>
</gene>
<dbReference type="EMBL" id="MCGR01000012">
    <property type="protein sequence ID" value="ORY88079.1"/>
    <property type="molecule type" value="Genomic_DNA"/>
</dbReference>
<evidence type="ECO:0008006" key="5">
    <source>
        <dbReference type="Google" id="ProtNLM"/>
    </source>
</evidence>
<dbReference type="Proteomes" id="UP000193467">
    <property type="component" value="Unassembled WGS sequence"/>
</dbReference>
<feature type="region of interest" description="Disordered" evidence="1">
    <location>
        <begin position="191"/>
        <end position="212"/>
    </location>
</feature>
<sequence>MLAQLVSLVAIASAAVAIPAPAPNSVASIGTSLTAAFNARLVKRQSTTDGLTGLQNLLQEAVQGQSSGKCQSECSPWITTVTACVNDNGSDNTAIGYCSCGSTPVQQMATCGDCFDEAQAASDFASLCSAATGGSTGSGSSGSASASGAASSASGLLSSASSRASSGIASITSAFASETSAASFSTGAGTGAGTGGGDGPSETSSAGAAATSGPASGAGRNAVVGGSALAFAGLVGALLV</sequence>
<feature type="chain" id="PRO_5012621255" description="Extracellular membrane protein CFEM domain-containing protein" evidence="2">
    <location>
        <begin position="18"/>
        <end position="240"/>
    </location>
</feature>
<name>A0A1Y2FVT4_9BASI</name>
<keyword evidence="4" id="KW-1185">Reference proteome</keyword>